<dbReference type="PANTHER" id="PTHR43680">
    <property type="entry name" value="NITRATE REDUCTASE MOLYBDENUM COFACTOR ASSEMBLY CHAPERONE"/>
    <property type="match status" value="1"/>
</dbReference>
<dbReference type="InterPro" id="IPR003765">
    <property type="entry name" value="NO3_reductase_chaperone_NarJ"/>
</dbReference>
<gene>
    <name evidence="3" type="primary">narJ</name>
    <name evidence="3" type="ORF">C1I98_09095</name>
</gene>
<organism evidence="3 4">
    <name type="scientific">Spongiactinospora gelatinilytica</name>
    <dbReference type="NCBI Taxonomy" id="2666298"/>
    <lineage>
        <taxon>Bacteria</taxon>
        <taxon>Bacillati</taxon>
        <taxon>Actinomycetota</taxon>
        <taxon>Actinomycetes</taxon>
        <taxon>Streptosporangiales</taxon>
        <taxon>Streptosporangiaceae</taxon>
        <taxon>Spongiactinospora</taxon>
    </lineage>
</organism>
<dbReference type="NCBIfam" id="TIGR00684">
    <property type="entry name" value="narJ"/>
    <property type="match status" value="1"/>
</dbReference>
<proteinExistence type="predicted"/>
<evidence type="ECO:0000313" key="4">
    <source>
        <dbReference type="Proteomes" id="UP000248544"/>
    </source>
</evidence>
<dbReference type="InterPro" id="IPR036411">
    <property type="entry name" value="TorD-like_sf"/>
</dbReference>
<dbReference type="InterPro" id="IPR020945">
    <property type="entry name" value="DMSO/NO3_reduct_chaperone"/>
</dbReference>
<dbReference type="GO" id="GO:0051082">
    <property type="term" value="F:unfolded protein binding"/>
    <property type="evidence" value="ECO:0007669"/>
    <property type="project" value="InterPro"/>
</dbReference>
<protein>
    <submittedName>
        <fullName evidence="3">Nitrate reductase molybdenum cofactor assembly chaperone</fullName>
    </submittedName>
</protein>
<feature type="region of interest" description="Disordered" evidence="2">
    <location>
        <begin position="165"/>
        <end position="184"/>
    </location>
</feature>
<dbReference type="GO" id="GO:0016530">
    <property type="term" value="F:metallochaperone activity"/>
    <property type="evidence" value="ECO:0007669"/>
    <property type="project" value="TreeGrafter"/>
</dbReference>
<dbReference type="EMBL" id="POUA01000048">
    <property type="protein sequence ID" value="PZG51089.1"/>
    <property type="molecule type" value="Genomic_DNA"/>
</dbReference>
<dbReference type="Gene3D" id="1.10.3480.10">
    <property type="entry name" value="TorD-like"/>
    <property type="match status" value="1"/>
</dbReference>
<dbReference type="GO" id="GO:0051131">
    <property type="term" value="P:chaperone-mediated protein complex assembly"/>
    <property type="evidence" value="ECO:0007669"/>
    <property type="project" value="InterPro"/>
</dbReference>
<accession>A0A2W2H8B3</accession>
<dbReference type="AlphaFoldDB" id="A0A2W2H8B3"/>
<reference evidence="3 4" key="1">
    <citation type="submission" date="2018-01" db="EMBL/GenBank/DDBJ databases">
        <title>Draft genome sequence of Sphaerisporangium sp. 7K107.</title>
        <authorList>
            <person name="Sahin N."/>
            <person name="Saygin H."/>
            <person name="Ay H."/>
        </authorList>
    </citation>
    <scope>NUCLEOTIDE SEQUENCE [LARGE SCALE GENOMIC DNA]</scope>
    <source>
        <strain evidence="3 4">7K107</strain>
    </source>
</reference>
<dbReference type="Pfam" id="PF02613">
    <property type="entry name" value="Nitrate_red_del"/>
    <property type="match status" value="1"/>
</dbReference>
<evidence type="ECO:0000256" key="2">
    <source>
        <dbReference type="SAM" id="MobiDB-lite"/>
    </source>
</evidence>
<keyword evidence="4" id="KW-1185">Reference proteome</keyword>
<name>A0A2W2H8B3_9ACTN</name>
<comment type="caution">
    <text evidence="3">The sequence shown here is derived from an EMBL/GenBank/DDBJ whole genome shotgun (WGS) entry which is preliminary data.</text>
</comment>
<dbReference type="Proteomes" id="UP000248544">
    <property type="component" value="Unassembled WGS sequence"/>
</dbReference>
<evidence type="ECO:0000313" key="3">
    <source>
        <dbReference type="EMBL" id="PZG51089.1"/>
    </source>
</evidence>
<keyword evidence="1" id="KW-0534">Nitrate assimilation</keyword>
<dbReference type="PANTHER" id="PTHR43680:SF2">
    <property type="entry name" value="NITRATE REDUCTASE MOLYBDENUM COFACTOR ASSEMBLY CHAPERONE NARJ"/>
    <property type="match status" value="1"/>
</dbReference>
<dbReference type="SUPFAM" id="SSF89155">
    <property type="entry name" value="TorD-like"/>
    <property type="match status" value="1"/>
</dbReference>
<sequence>MNARLVWQASSVLLGYPGEGFAERVRALPPLCRPLRRFARHAAEQPPLALAAHYVDTFDLRRRCCLYLTYYADGDTRRRGASLARLKVRYRSRGWELTGGEPPDFLPVVLEFAALDPVGGEPVLRGHRAGLELLRTALRDCGSPYAWVVDAVCATLPRMTKRERERAAELRASGPPAERVGVTS</sequence>
<evidence type="ECO:0000256" key="1">
    <source>
        <dbReference type="ARBA" id="ARBA00023063"/>
    </source>
</evidence>
<dbReference type="GO" id="GO:0042128">
    <property type="term" value="P:nitrate assimilation"/>
    <property type="evidence" value="ECO:0007669"/>
    <property type="project" value="UniProtKB-KW"/>
</dbReference>